<dbReference type="EMBL" id="BPQQ01000058">
    <property type="protein sequence ID" value="GJE02649.1"/>
    <property type="molecule type" value="Genomic_DNA"/>
</dbReference>
<name>A0ABQ4SLL6_9HYPH</name>
<gene>
    <name evidence="1" type="ORF">GMJLKIPL_4598</name>
</gene>
<protein>
    <recommendedName>
        <fullName evidence="3">Deacetylase sirtuin-type domain-containing protein</fullName>
    </recommendedName>
</protein>
<sequence length="148" mass="16283">MADVIAPRIDRSARDVAEKILFAREDDREPGKVIFLIGAGCSISAGVPGAVEIGRRMTREVARRLGRGRPEDDAETAYRALVRDEFLSPAEGPAGGIDWYRVYDEMVRRPPATASNPSTASRARRVARSSWSCTARRTLTCCATGRRM</sequence>
<reference evidence="1" key="1">
    <citation type="journal article" date="2021" name="Front. Microbiol.">
        <title>Comprehensive Comparative Genomics and Phenotyping of Methylobacterium Species.</title>
        <authorList>
            <person name="Alessa O."/>
            <person name="Ogura Y."/>
            <person name="Fujitani Y."/>
            <person name="Takami H."/>
            <person name="Hayashi T."/>
            <person name="Sahin N."/>
            <person name="Tani A."/>
        </authorList>
    </citation>
    <scope>NUCLEOTIDE SEQUENCE</scope>
    <source>
        <strain evidence="1">DSM 17168</strain>
    </source>
</reference>
<comment type="caution">
    <text evidence="1">The sequence shown here is derived from an EMBL/GenBank/DDBJ whole genome shotgun (WGS) entry which is preliminary data.</text>
</comment>
<accession>A0ABQ4SLL6</accession>
<keyword evidence="2" id="KW-1185">Reference proteome</keyword>
<dbReference type="RefSeq" id="WP_238239430.1">
    <property type="nucleotide sequence ID" value="NZ_BPQQ01000058.1"/>
</dbReference>
<evidence type="ECO:0000313" key="1">
    <source>
        <dbReference type="EMBL" id="GJE02649.1"/>
    </source>
</evidence>
<evidence type="ECO:0000313" key="2">
    <source>
        <dbReference type="Proteomes" id="UP001055153"/>
    </source>
</evidence>
<dbReference type="Proteomes" id="UP001055153">
    <property type="component" value="Unassembled WGS sequence"/>
</dbReference>
<reference evidence="1" key="2">
    <citation type="submission" date="2021-08" db="EMBL/GenBank/DDBJ databases">
        <authorList>
            <person name="Tani A."/>
            <person name="Ola A."/>
            <person name="Ogura Y."/>
            <person name="Katsura K."/>
            <person name="Hayashi T."/>
        </authorList>
    </citation>
    <scope>NUCLEOTIDE SEQUENCE</scope>
    <source>
        <strain evidence="1">DSM 17168</strain>
    </source>
</reference>
<proteinExistence type="predicted"/>
<organism evidence="1 2">
    <name type="scientific">Methylobacterium isbiliense</name>
    <dbReference type="NCBI Taxonomy" id="315478"/>
    <lineage>
        <taxon>Bacteria</taxon>
        <taxon>Pseudomonadati</taxon>
        <taxon>Pseudomonadota</taxon>
        <taxon>Alphaproteobacteria</taxon>
        <taxon>Hyphomicrobiales</taxon>
        <taxon>Methylobacteriaceae</taxon>
        <taxon>Methylobacterium</taxon>
    </lineage>
</organism>
<evidence type="ECO:0008006" key="3">
    <source>
        <dbReference type="Google" id="ProtNLM"/>
    </source>
</evidence>